<evidence type="ECO:0000256" key="1">
    <source>
        <dbReference type="SAM" id="MobiDB-lite"/>
    </source>
</evidence>
<evidence type="ECO:0000313" key="3">
    <source>
        <dbReference type="Proteomes" id="UP000001542"/>
    </source>
</evidence>
<dbReference type="Proteomes" id="UP000001542">
    <property type="component" value="Unassembled WGS sequence"/>
</dbReference>
<sequence>MLIKSDQNLRAISNVQFCKVVEHKKMIDNLNDIIQNDNLLRAELDMKSVSSVIQMLNVHIKNQDNRIKQLEKQIPLLLPKELFDREKAYVQGRVDTIDNNSQENSIHINEIKQQIDKDKKEIKKYINQQFDGCLFQIGVEKTSLSEQIQNVNLQIEDLYKITNEQKIPDSIYHGYDTLQNQQKQINSMNKKLESIYEKYIILSKGHEEIKSTETKPKNDILLDSIQADIDTLLTKVTNLEEEIQRLSTSKTNNNSDDEHPEINERDLSQKVSFNRKETTAEQQESQPITATITFDPSQLEDLKQKFETQNTVVTDCHRKIKQLITRIRILESHNNIHEPLSTSQTSSQISEQVSASNSMLEIQKMQVPNTYDKNELVSLVCNQIKKEFDFDNYQKNCNDLKKTNVECLSSLDRKVDRQFVERLFDKFRTIINGLNENVNTLASNISGFASLKDVEELAKIIKSSQNETQCSAGKRGQVCLFCGRPRTSVTGQISRSQAVKLGFPPTAHIGSEGNVIYGDISLGNTQSQTFNPLPQLISSQ</sequence>
<protein>
    <submittedName>
        <fullName evidence="2">Uncharacterized protein</fullName>
    </submittedName>
</protein>
<dbReference type="KEGG" id="tva:4720704"/>
<dbReference type="RefSeq" id="XP_001276986.1">
    <property type="nucleotide sequence ID" value="XM_001276985.1"/>
</dbReference>
<feature type="compositionally biased region" description="Polar residues" evidence="1">
    <location>
        <begin position="245"/>
        <end position="254"/>
    </location>
</feature>
<dbReference type="EMBL" id="DS113177">
    <property type="protein sequence ID" value="EAY23738.1"/>
    <property type="molecule type" value="Genomic_DNA"/>
</dbReference>
<gene>
    <name evidence="2" type="ORF">TVAG_120760</name>
</gene>
<proteinExistence type="predicted"/>
<feature type="compositionally biased region" description="Polar residues" evidence="1">
    <location>
        <begin position="280"/>
        <end position="289"/>
    </location>
</feature>
<dbReference type="AlphaFoldDB" id="A2D7M1"/>
<reference evidence="2" key="1">
    <citation type="submission" date="2006-10" db="EMBL/GenBank/DDBJ databases">
        <authorList>
            <person name="Amadeo P."/>
            <person name="Zhao Q."/>
            <person name="Wortman J."/>
            <person name="Fraser-Liggett C."/>
            <person name="Carlton J."/>
        </authorList>
    </citation>
    <scope>NUCLEOTIDE SEQUENCE</scope>
    <source>
        <strain evidence="2">G3</strain>
    </source>
</reference>
<keyword evidence="3" id="KW-1185">Reference proteome</keyword>
<name>A2D7M1_TRIV3</name>
<dbReference type="SMR" id="A2D7M1"/>
<dbReference type="VEuPathDB" id="TrichDB:TVAG_120760"/>
<feature type="region of interest" description="Disordered" evidence="1">
    <location>
        <begin position="245"/>
        <end position="289"/>
    </location>
</feature>
<dbReference type="OrthoDB" id="10670383at2759"/>
<organism evidence="2 3">
    <name type="scientific">Trichomonas vaginalis (strain ATCC PRA-98 / G3)</name>
    <dbReference type="NCBI Taxonomy" id="412133"/>
    <lineage>
        <taxon>Eukaryota</taxon>
        <taxon>Metamonada</taxon>
        <taxon>Parabasalia</taxon>
        <taxon>Trichomonadida</taxon>
        <taxon>Trichomonadidae</taxon>
        <taxon>Trichomonas</taxon>
    </lineage>
</organism>
<accession>A2D7M1</accession>
<dbReference type="VEuPathDB" id="TrichDB:TVAGG3_0993860"/>
<feature type="compositionally biased region" description="Basic and acidic residues" evidence="1">
    <location>
        <begin position="256"/>
        <end position="279"/>
    </location>
</feature>
<evidence type="ECO:0000313" key="2">
    <source>
        <dbReference type="EMBL" id="EAY23738.1"/>
    </source>
</evidence>
<dbReference type="InParanoid" id="A2D7M1"/>
<reference evidence="2" key="2">
    <citation type="journal article" date="2007" name="Science">
        <title>Draft genome sequence of the sexually transmitted pathogen Trichomonas vaginalis.</title>
        <authorList>
            <person name="Carlton J.M."/>
            <person name="Hirt R.P."/>
            <person name="Silva J.C."/>
            <person name="Delcher A.L."/>
            <person name="Schatz M."/>
            <person name="Zhao Q."/>
            <person name="Wortman J.R."/>
            <person name="Bidwell S.L."/>
            <person name="Alsmark U.C.M."/>
            <person name="Besteiro S."/>
            <person name="Sicheritz-Ponten T."/>
            <person name="Noel C.J."/>
            <person name="Dacks J.B."/>
            <person name="Foster P.G."/>
            <person name="Simillion C."/>
            <person name="Van de Peer Y."/>
            <person name="Miranda-Saavedra D."/>
            <person name="Barton G.J."/>
            <person name="Westrop G.D."/>
            <person name="Mueller S."/>
            <person name="Dessi D."/>
            <person name="Fiori P.L."/>
            <person name="Ren Q."/>
            <person name="Paulsen I."/>
            <person name="Zhang H."/>
            <person name="Bastida-Corcuera F.D."/>
            <person name="Simoes-Barbosa A."/>
            <person name="Brown M.T."/>
            <person name="Hayes R.D."/>
            <person name="Mukherjee M."/>
            <person name="Okumura C.Y."/>
            <person name="Schneider R."/>
            <person name="Smith A.J."/>
            <person name="Vanacova S."/>
            <person name="Villalvazo M."/>
            <person name="Haas B.J."/>
            <person name="Pertea M."/>
            <person name="Feldblyum T.V."/>
            <person name="Utterback T.R."/>
            <person name="Shu C.L."/>
            <person name="Osoegawa K."/>
            <person name="de Jong P.J."/>
            <person name="Hrdy I."/>
            <person name="Horvathova L."/>
            <person name="Zubacova Z."/>
            <person name="Dolezal P."/>
            <person name="Malik S.B."/>
            <person name="Logsdon J.M. Jr."/>
            <person name="Henze K."/>
            <person name="Gupta A."/>
            <person name="Wang C.C."/>
            <person name="Dunne R.L."/>
            <person name="Upcroft J.A."/>
            <person name="Upcroft P."/>
            <person name="White O."/>
            <person name="Salzberg S.L."/>
            <person name="Tang P."/>
            <person name="Chiu C.-H."/>
            <person name="Lee Y.-S."/>
            <person name="Embley T.M."/>
            <person name="Coombs G.H."/>
            <person name="Mottram J.C."/>
            <person name="Tachezy J."/>
            <person name="Fraser-Liggett C.M."/>
            <person name="Johnson P.J."/>
        </authorList>
    </citation>
    <scope>NUCLEOTIDE SEQUENCE [LARGE SCALE GENOMIC DNA]</scope>
    <source>
        <strain evidence="2">G3</strain>
    </source>
</reference>